<evidence type="ECO:0000313" key="16">
    <source>
        <dbReference type="EMBL" id="KAK7101652.1"/>
    </source>
</evidence>
<dbReference type="AlphaFoldDB" id="A0AAN9BA80"/>
<feature type="binding site" evidence="10">
    <location>
        <position position="183"/>
    </location>
    <ligand>
        <name>Mg(2+)</name>
        <dbReference type="ChEBI" id="CHEBI:18420"/>
        <label>1</label>
    </ligand>
</feature>
<evidence type="ECO:0000256" key="10">
    <source>
        <dbReference type="PIRSR" id="PIRSR604808-2"/>
    </source>
</evidence>
<name>A0AAN9BA80_9CAEN</name>
<dbReference type="InterPro" id="IPR004808">
    <property type="entry name" value="AP_endonuc_1"/>
</dbReference>
<feature type="binding site" evidence="10">
    <location>
        <position position="7"/>
    </location>
    <ligand>
        <name>Mg(2+)</name>
        <dbReference type="ChEBI" id="CHEBI:18420"/>
        <label>1</label>
    </ligand>
</feature>
<accession>A0AAN9BA80</accession>
<protein>
    <recommendedName>
        <fullName evidence="13">DNA-(apurinic or apyrimidinic site) endonuclease</fullName>
        <ecNumber evidence="13">3.1.-.-</ecNumber>
    </recommendedName>
</protein>
<feature type="active site" description="Proton donor/acceptor" evidence="9">
    <location>
        <position position="183"/>
    </location>
</feature>
<evidence type="ECO:0000256" key="1">
    <source>
        <dbReference type="ARBA" id="ARBA00000493"/>
    </source>
</evidence>
<dbReference type="EC" id="3.1.-.-" evidence="13"/>
<keyword evidence="6" id="KW-0862">Zinc</keyword>
<keyword evidence="13" id="KW-0234">DNA repair</keyword>
<keyword evidence="8" id="KW-0539">Nucleus</keyword>
<dbReference type="Proteomes" id="UP001374579">
    <property type="component" value="Unassembled WGS sequence"/>
</dbReference>
<keyword evidence="13" id="KW-0227">DNA damage</keyword>
<feature type="compositionally biased region" description="Basic and acidic residues" evidence="14">
    <location>
        <begin position="409"/>
        <end position="419"/>
    </location>
</feature>
<dbReference type="GO" id="GO:0006284">
    <property type="term" value="P:base-excision repair"/>
    <property type="evidence" value="ECO:0007669"/>
    <property type="project" value="TreeGrafter"/>
</dbReference>
<feature type="binding site" evidence="10">
    <location>
        <position position="303"/>
    </location>
    <ligand>
        <name>Mg(2+)</name>
        <dbReference type="ChEBI" id="CHEBI:18420"/>
        <label>1</label>
    </ligand>
</feature>
<dbReference type="GO" id="GO:0005634">
    <property type="term" value="C:nucleus"/>
    <property type="evidence" value="ECO:0007669"/>
    <property type="project" value="TreeGrafter"/>
</dbReference>
<feature type="site" description="Interaction with DNA substrate" evidence="11">
    <location>
        <position position="304"/>
    </location>
</feature>
<evidence type="ECO:0000256" key="9">
    <source>
        <dbReference type="PIRSR" id="PIRSR604808-1"/>
    </source>
</evidence>
<feature type="region of interest" description="Disordered" evidence="14">
    <location>
        <begin position="351"/>
        <end position="374"/>
    </location>
</feature>
<organism evidence="16 17">
    <name type="scientific">Littorina saxatilis</name>
    <dbReference type="NCBI Taxonomy" id="31220"/>
    <lineage>
        <taxon>Eukaryota</taxon>
        <taxon>Metazoa</taxon>
        <taxon>Spiralia</taxon>
        <taxon>Lophotrochozoa</taxon>
        <taxon>Mollusca</taxon>
        <taxon>Gastropoda</taxon>
        <taxon>Caenogastropoda</taxon>
        <taxon>Littorinimorpha</taxon>
        <taxon>Littorinoidea</taxon>
        <taxon>Littorinidae</taxon>
        <taxon>Littorina</taxon>
    </lineage>
</organism>
<evidence type="ECO:0000256" key="14">
    <source>
        <dbReference type="SAM" id="MobiDB-lite"/>
    </source>
</evidence>
<dbReference type="PANTHER" id="PTHR22748:SF4">
    <property type="entry name" value="DNA-(APURINIC OR APYRIMIDINIC SITE) ENDONUCLEASE 2"/>
    <property type="match status" value="1"/>
</dbReference>
<keyword evidence="17" id="KW-1185">Reference proteome</keyword>
<keyword evidence="7 10" id="KW-0460">Magnesium</keyword>
<evidence type="ECO:0000256" key="3">
    <source>
        <dbReference type="ARBA" id="ARBA00022723"/>
    </source>
</evidence>
<dbReference type="GO" id="GO:0008311">
    <property type="term" value="F:double-stranded DNA 3'-5' DNA exonuclease activity"/>
    <property type="evidence" value="ECO:0007669"/>
    <property type="project" value="UniProtKB-EC"/>
</dbReference>
<dbReference type="PROSITE" id="PS51999">
    <property type="entry name" value="ZF_GRF"/>
    <property type="match status" value="1"/>
</dbReference>
<dbReference type="PROSITE" id="PS51435">
    <property type="entry name" value="AP_NUCLEASE_F1_4"/>
    <property type="match status" value="1"/>
</dbReference>
<evidence type="ECO:0000259" key="15">
    <source>
        <dbReference type="PROSITE" id="PS51999"/>
    </source>
</evidence>
<gene>
    <name evidence="16" type="ORF">V1264_020000</name>
</gene>
<feature type="compositionally biased region" description="Low complexity" evidence="14">
    <location>
        <begin position="390"/>
        <end position="404"/>
    </location>
</feature>
<evidence type="ECO:0000256" key="12">
    <source>
        <dbReference type="PROSITE-ProRule" id="PRU01343"/>
    </source>
</evidence>
<sequence length="654" mass="72274">MKILTWNINGIRASKRCLKDVFDSLDADVICLQETKITRDMLDEPSAIVEGYNSYFSFSRKRSGYSGTANFCRDGVTPVAAEEGLSGKLTSQSEGSIGCVGKVEEYEAEELVSLDSEGRAVITQHQIELKEGDVRDLAIINVYVPRVAEKEGRWTYKFHFLALLQSRAECLLRNGSHVIVLGDINTTHKHLDHCDPSSQEFRGFESRQWIDQLLRPEDRDPDLAPIEDRAAFEATMLDAEGSHFIDAFRYFYPDKAEAYTNWSTVTSARQTNYGKRLDYIFIDKGLEDCLVDCHILSDFEGSDHCPMVLELRCNPVPAKKCPPFCTKWMPEFQGKQQKLLSFFSKSAGGKSVINGNKEGEKVKRNDELERETGEDAQLFEAVEVVSSQSSASSSSPLLPSLSDSFQAQRKKDTQGEKSPLKGGLKRTLSDKVSDVNAKKKKGGKGDNSSASNMGGKQASLLNFFRKPPSSSSVQETDSKETSSKYWQKDGNDGTKSSSEAKASPSKDSKAKKEKSTSSSKLSLPSLSLIPCKNKTDSHSIDSDVTQAVDEAENSTLQKIKLPGTKLNAEQPENTTDPPKPKASSVWKGLLSGPPPPPPCKGHKEPCVLRTVKKPGPNKGKQFYVCARPEGHSSNKEARCEHFQWISYMSAGKKS</sequence>
<evidence type="ECO:0000256" key="7">
    <source>
        <dbReference type="ARBA" id="ARBA00022842"/>
    </source>
</evidence>
<evidence type="ECO:0000313" key="17">
    <source>
        <dbReference type="Proteomes" id="UP001374579"/>
    </source>
</evidence>
<keyword evidence="4 12" id="KW-0863">Zinc-finger</keyword>
<dbReference type="NCBIfam" id="TIGR00633">
    <property type="entry name" value="xth"/>
    <property type="match status" value="1"/>
</dbReference>
<evidence type="ECO:0000256" key="4">
    <source>
        <dbReference type="ARBA" id="ARBA00022771"/>
    </source>
</evidence>
<keyword evidence="5" id="KW-0378">Hydrolase</keyword>
<feature type="compositionally biased region" description="Basic and acidic residues" evidence="14">
    <location>
        <begin position="357"/>
        <end position="373"/>
    </location>
</feature>
<feature type="compositionally biased region" description="Basic and acidic residues" evidence="14">
    <location>
        <begin position="476"/>
        <end position="492"/>
    </location>
</feature>
<keyword evidence="10" id="KW-0464">Manganese</keyword>
<dbReference type="SUPFAM" id="SSF56219">
    <property type="entry name" value="DNase I-like"/>
    <property type="match status" value="1"/>
</dbReference>
<dbReference type="CDD" id="cd09088">
    <property type="entry name" value="Ape2-like_AP-endo"/>
    <property type="match status" value="1"/>
</dbReference>
<dbReference type="InterPro" id="IPR020847">
    <property type="entry name" value="AP_endonuclease_F1_BS"/>
</dbReference>
<feature type="site" description="Important for catalytic activity" evidence="11">
    <location>
        <position position="278"/>
    </location>
</feature>
<feature type="active site" evidence="9">
    <location>
        <position position="143"/>
    </location>
</feature>
<dbReference type="GO" id="GO:0003677">
    <property type="term" value="F:DNA binding"/>
    <property type="evidence" value="ECO:0007669"/>
    <property type="project" value="InterPro"/>
</dbReference>
<evidence type="ECO:0000256" key="11">
    <source>
        <dbReference type="PIRSR" id="PIRSR604808-3"/>
    </source>
</evidence>
<comment type="caution">
    <text evidence="16">The sequence shown here is derived from an EMBL/GenBank/DDBJ whole genome shotgun (WGS) entry which is preliminary data.</text>
</comment>
<dbReference type="GO" id="GO:0008081">
    <property type="term" value="F:phosphoric diester hydrolase activity"/>
    <property type="evidence" value="ECO:0007669"/>
    <property type="project" value="TreeGrafter"/>
</dbReference>
<dbReference type="PANTHER" id="PTHR22748">
    <property type="entry name" value="AP ENDONUCLEASE"/>
    <property type="match status" value="1"/>
</dbReference>
<evidence type="ECO:0000256" key="13">
    <source>
        <dbReference type="RuleBase" id="RU362131"/>
    </source>
</evidence>
<feature type="compositionally biased region" description="Low complexity" evidence="14">
    <location>
        <begin position="494"/>
        <end position="503"/>
    </location>
</feature>
<dbReference type="InterPro" id="IPR010666">
    <property type="entry name" value="Znf_GRF"/>
</dbReference>
<dbReference type="Pfam" id="PF03372">
    <property type="entry name" value="Exo_endo_phos"/>
    <property type="match status" value="1"/>
</dbReference>
<dbReference type="GO" id="GO:0003906">
    <property type="term" value="F:DNA-(apurinic or apyrimidinic site) endonuclease activity"/>
    <property type="evidence" value="ECO:0007669"/>
    <property type="project" value="TreeGrafter"/>
</dbReference>
<proteinExistence type="inferred from homology"/>
<dbReference type="EMBL" id="JBAMIC010000010">
    <property type="protein sequence ID" value="KAK7101652.1"/>
    <property type="molecule type" value="Genomic_DNA"/>
</dbReference>
<feature type="binding site" evidence="10">
    <location>
        <position position="34"/>
    </location>
    <ligand>
        <name>Mg(2+)</name>
        <dbReference type="ChEBI" id="CHEBI:18420"/>
        <label>1</label>
    </ligand>
</feature>
<feature type="binding site" evidence="10">
    <location>
        <position position="185"/>
    </location>
    <ligand>
        <name>Mg(2+)</name>
        <dbReference type="ChEBI" id="CHEBI:18420"/>
        <label>1</label>
    </ligand>
</feature>
<dbReference type="PROSITE" id="PS00726">
    <property type="entry name" value="AP_NUCLEASE_F1_1"/>
    <property type="match status" value="1"/>
</dbReference>
<comment type="similarity">
    <text evidence="2 13">Belongs to the DNA repair enzymes AP/ExoA family.</text>
</comment>
<dbReference type="InterPro" id="IPR005135">
    <property type="entry name" value="Endo/exonuclease/phosphatase"/>
</dbReference>
<feature type="compositionally biased region" description="Low complexity" evidence="14">
    <location>
        <begin position="516"/>
        <end position="528"/>
    </location>
</feature>
<evidence type="ECO:0000256" key="8">
    <source>
        <dbReference type="ARBA" id="ARBA00023242"/>
    </source>
</evidence>
<dbReference type="Gene3D" id="3.60.10.10">
    <property type="entry name" value="Endonuclease/exonuclease/phosphatase"/>
    <property type="match status" value="1"/>
</dbReference>
<comment type="cofactor">
    <cofactor evidence="10 13">
        <name>Mg(2+)</name>
        <dbReference type="ChEBI" id="CHEBI:18420"/>
    </cofactor>
    <cofactor evidence="10 13">
        <name>Mn(2+)</name>
        <dbReference type="ChEBI" id="CHEBI:29035"/>
    </cofactor>
    <text evidence="10 13">Probably binds two magnesium or manganese ions per subunit.</text>
</comment>
<feature type="region of interest" description="Disordered" evidence="14">
    <location>
        <begin position="390"/>
        <end position="604"/>
    </location>
</feature>
<feature type="site" description="Transition state stabilizer" evidence="11">
    <location>
        <position position="185"/>
    </location>
</feature>
<evidence type="ECO:0000256" key="2">
    <source>
        <dbReference type="ARBA" id="ARBA00007092"/>
    </source>
</evidence>
<feature type="compositionally biased region" description="Basic and acidic residues" evidence="14">
    <location>
        <begin position="427"/>
        <end position="437"/>
    </location>
</feature>
<keyword evidence="3 10" id="KW-0479">Metal-binding</keyword>
<feature type="active site" description="Proton acceptor" evidence="9">
    <location>
        <position position="304"/>
    </location>
</feature>
<feature type="compositionally biased region" description="Basic and acidic residues" evidence="14">
    <location>
        <begin position="504"/>
        <end position="515"/>
    </location>
</feature>
<reference evidence="16 17" key="1">
    <citation type="submission" date="2024-02" db="EMBL/GenBank/DDBJ databases">
        <title>Chromosome-scale genome assembly of the rough periwinkle Littorina saxatilis.</title>
        <authorList>
            <person name="De Jode A."/>
            <person name="Faria R."/>
            <person name="Formenti G."/>
            <person name="Sims Y."/>
            <person name="Smith T.P."/>
            <person name="Tracey A."/>
            <person name="Wood J.M.D."/>
            <person name="Zagrodzka Z.B."/>
            <person name="Johannesson K."/>
            <person name="Butlin R.K."/>
            <person name="Leder E.H."/>
        </authorList>
    </citation>
    <scope>NUCLEOTIDE SEQUENCE [LARGE SCALE GENOMIC DNA]</scope>
    <source>
        <strain evidence="16">Snail1</strain>
        <tissue evidence="16">Muscle</tissue>
    </source>
</reference>
<evidence type="ECO:0000256" key="5">
    <source>
        <dbReference type="ARBA" id="ARBA00022801"/>
    </source>
</evidence>
<dbReference type="GO" id="GO:0008270">
    <property type="term" value="F:zinc ion binding"/>
    <property type="evidence" value="ECO:0007669"/>
    <property type="project" value="UniProtKB-KW"/>
</dbReference>
<dbReference type="Pfam" id="PF06839">
    <property type="entry name" value="Zn_ribbon_GRF"/>
    <property type="match status" value="1"/>
</dbReference>
<evidence type="ECO:0000256" key="6">
    <source>
        <dbReference type="ARBA" id="ARBA00022833"/>
    </source>
</evidence>
<feature type="binding site" evidence="10">
    <location>
        <position position="304"/>
    </location>
    <ligand>
        <name>Mg(2+)</name>
        <dbReference type="ChEBI" id="CHEBI:18420"/>
        <label>1</label>
    </ligand>
</feature>
<dbReference type="InterPro" id="IPR036691">
    <property type="entry name" value="Endo/exonu/phosph_ase_sf"/>
</dbReference>
<feature type="domain" description="GRF-type" evidence="15">
    <location>
        <begin position="599"/>
        <end position="648"/>
    </location>
</feature>
<comment type="catalytic activity">
    <reaction evidence="1">
        <text>Exonucleolytic cleavage in the 3'- to 5'-direction to yield nucleoside 5'-phosphates.</text>
        <dbReference type="EC" id="3.1.11.2"/>
    </reaction>
</comment>